<dbReference type="InterPro" id="IPR020546">
    <property type="entry name" value="ATP_synth_F1_dsu/esu_N"/>
</dbReference>
<dbReference type="GO" id="GO:0046933">
    <property type="term" value="F:proton-transporting ATP synthase activity, rotational mechanism"/>
    <property type="evidence" value="ECO:0007669"/>
    <property type="project" value="UniProtKB-UniRule"/>
</dbReference>
<organism evidence="10 11">
    <name type="scientific">Pseudothermotoga thermarum DSM 5069</name>
    <dbReference type="NCBI Taxonomy" id="688269"/>
    <lineage>
        <taxon>Bacteria</taxon>
        <taxon>Thermotogati</taxon>
        <taxon>Thermotogota</taxon>
        <taxon>Thermotogae</taxon>
        <taxon>Thermotogales</taxon>
        <taxon>Thermotogaceae</taxon>
        <taxon>Pseudothermotoga</taxon>
    </lineage>
</organism>
<dbReference type="PATRIC" id="fig|688269.3.peg.295"/>
<evidence type="ECO:0000313" key="10">
    <source>
        <dbReference type="EMBL" id="AEH50385.1"/>
    </source>
</evidence>
<proteinExistence type="inferred from homology"/>
<evidence type="ECO:0000256" key="6">
    <source>
        <dbReference type="ARBA" id="ARBA00023196"/>
    </source>
</evidence>
<dbReference type="GO" id="GO:0012505">
    <property type="term" value="C:endomembrane system"/>
    <property type="evidence" value="ECO:0007669"/>
    <property type="project" value="UniProtKB-SubCell"/>
</dbReference>
<dbReference type="PANTHER" id="PTHR13822:SF10">
    <property type="entry name" value="ATP SYNTHASE EPSILON CHAIN, CHLOROPLASTIC"/>
    <property type="match status" value="1"/>
</dbReference>
<keyword evidence="8" id="KW-1003">Cell membrane</keyword>
<accession>F7YV86</accession>
<dbReference type="AlphaFoldDB" id="F7YV86"/>
<comment type="subunit">
    <text evidence="8">F-type ATPases have 2 components, CF(1) - the catalytic core - and CF(0) - the membrane proton channel. CF(1) has five subunits: alpha(3), beta(3), gamma(1), delta(1), epsilon(1). CF(0) has three main subunits: a, b and c.</text>
</comment>
<comment type="similarity">
    <text evidence="2 8">Belongs to the ATPase epsilon chain family.</text>
</comment>
<dbReference type="HAMAP" id="MF_00530">
    <property type="entry name" value="ATP_synth_epsil_bac"/>
    <property type="match status" value="1"/>
</dbReference>
<dbReference type="PANTHER" id="PTHR13822">
    <property type="entry name" value="ATP SYNTHASE DELTA/EPSILON CHAIN"/>
    <property type="match status" value="1"/>
</dbReference>
<dbReference type="GO" id="GO:0005524">
    <property type="term" value="F:ATP binding"/>
    <property type="evidence" value="ECO:0007669"/>
    <property type="project" value="UniProtKB-UniRule"/>
</dbReference>
<dbReference type="InterPro" id="IPR036771">
    <property type="entry name" value="ATPsynth_dsu/esu_N"/>
</dbReference>
<name>F7YV86_9THEM</name>
<dbReference type="Proteomes" id="UP000006804">
    <property type="component" value="Chromosome"/>
</dbReference>
<comment type="function">
    <text evidence="8">Produces ATP from ADP in the presence of a proton gradient across the membrane.</text>
</comment>
<keyword evidence="6 8" id="KW-0139">CF(1)</keyword>
<evidence type="ECO:0000313" key="11">
    <source>
        <dbReference type="Proteomes" id="UP000006804"/>
    </source>
</evidence>
<dbReference type="SUPFAM" id="SSF51344">
    <property type="entry name" value="Epsilon subunit of F1F0-ATP synthase N-terminal domain"/>
    <property type="match status" value="1"/>
</dbReference>
<evidence type="ECO:0000256" key="4">
    <source>
        <dbReference type="ARBA" id="ARBA00023065"/>
    </source>
</evidence>
<keyword evidence="5 8" id="KW-0472">Membrane</keyword>
<evidence type="ECO:0000256" key="3">
    <source>
        <dbReference type="ARBA" id="ARBA00022448"/>
    </source>
</evidence>
<dbReference type="GO" id="GO:0005886">
    <property type="term" value="C:plasma membrane"/>
    <property type="evidence" value="ECO:0007669"/>
    <property type="project" value="UniProtKB-SubCell"/>
</dbReference>
<reference evidence="10 11" key="1">
    <citation type="submission" date="2010-11" db="EMBL/GenBank/DDBJ databases">
        <title>The complete genome of Thermotoga thermarum DSM 5069.</title>
        <authorList>
            <consortium name="US DOE Joint Genome Institute (JGI-PGF)"/>
            <person name="Lucas S."/>
            <person name="Copeland A."/>
            <person name="Lapidus A."/>
            <person name="Bruce D."/>
            <person name="Goodwin L."/>
            <person name="Pitluck S."/>
            <person name="Kyrpides N."/>
            <person name="Mavromatis K."/>
            <person name="Ivanova N."/>
            <person name="Zeytun A."/>
            <person name="Brettin T."/>
            <person name="Detter J.C."/>
            <person name="Tapia R."/>
            <person name="Han C."/>
            <person name="Land M."/>
            <person name="Hauser L."/>
            <person name="Markowitz V."/>
            <person name="Cheng J.-F."/>
            <person name="Hugenholtz P."/>
            <person name="Woyke T."/>
            <person name="Wu D."/>
            <person name="Spring S."/>
            <person name="Schroeder M."/>
            <person name="Brambilla E."/>
            <person name="Klenk H.-P."/>
            <person name="Eisen J.A."/>
        </authorList>
    </citation>
    <scope>NUCLEOTIDE SEQUENCE [LARGE SCALE GENOMIC DNA]</scope>
    <source>
        <strain evidence="10 11">DSM 5069</strain>
    </source>
</reference>
<keyword evidence="11" id="KW-1185">Reference proteome</keyword>
<dbReference type="eggNOG" id="COG0355">
    <property type="taxonomic scope" value="Bacteria"/>
</dbReference>
<dbReference type="InterPro" id="IPR001469">
    <property type="entry name" value="ATP_synth_F1_dsu/esu"/>
</dbReference>
<keyword evidence="3 8" id="KW-0813">Transport</keyword>
<sequence precursor="true">MIEVEILSPTSVCWKGKTSFVLVRTVVGAMGILPRRAPIVAQLAVDYVRCVTENGEKVFATYGGYMSCDGESKITIVASVVVPAEELDPHVFKDARERAEKLMEFEKKLYKNAKVEVDVKKGK</sequence>
<keyword evidence="7 8" id="KW-0066">ATP synthesis</keyword>
<dbReference type="GO" id="GO:0045259">
    <property type="term" value="C:proton-transporting ATP synthase complex"/>
    <property type="evidence" value="ECO:0007669"/>
    <property type="project" value="UniProtKB-KW"/>
</dbReference>
<dbReference type="HOGENOM" id="CLU_084338_1_0_0"/>
<evidence type="ECO:0000256" key="2">
    <source>
        <dbReference type="ARBA" id="ARBA00005712"/>
    </source>
</evidence>
<keyword evidence="8" id="KW-0375">Hydrogen ion transport</keyword>
<evidence type="ECO:0000256" key="1">
    <source>
        <dbReference type="ARBA" id="ARBA00004184"/>
    </source>
</evidence>
<evidence type="ECO:0000256" key="5">
    <source>
        <dbReference type="ARBA" id="ARBA00023136"/>
    </source>
</evidence>
<comment type="subcellular location">
    <subcellularLocation>
        <location evidence="8">Cell membrane</location>
        <topology evidence="8">Peripheral membrane protein</topology>
    </subcellularLocation>
    <subcellularLocation>
        <location evidence="1">Endomembrane system</location>
        <topology evidence="1">Peripheral membrane protein</topology>
    </subcellularLocation>
</comment>
<evidence type="ECO:0000259" key="9">
    <source>
        <dbReference type="Pfam" id="PF02823"/>
    </source>
</evidence>
<gene>
    <name evidence="8" type="primary">atpC</name>
    <name evidence="10" type="ORF">Theth_0286</name>
</gene>
<keyword evidence="4 8" id="KW-0406">Ion transport</keyword>
<dbReference type="STRING" id="688269.Theth_0286"/>
<protein>
    <recommendedName>
        <fullName evidence="8">ATP synthase epsilon chain</fullName>
    </recommendedName>
    <alternativeName>
        <fullName evidence="8">ATP synthase F1 sector epsilon subunit</fullName>
    </alternativeName>
    <alternativeName>
        <fullName evidence="8">F-ATPase epsilon subunit</fullName>
    </alternativeName>
</protein>
<dbReference type="Gene3D" id="2.60.15.10">
    <property type="entry name" value="F0F1 ATP synthase delta/epsilon subunit, N-terminal"/>
    <property type="match status" value="1"/>
</dbReference>
<dbReference type="CDD" id="cd12152">
    <property type="entry name" value="F1-ATPase_delta"/>
    <property type="match status" value="1"/>
</dbReference>
<dbReference type="KEGG" id="tta:Theth_0286"/>
<dbReference type="OrthoDB" id="47229at2"/>
<dbReference type="EMBL" id="CP002351">
    <property type="protein sequence ID" value="AEH50385.1"/>
    <property type="molecule type" value="Genomic_DNA"/>
</dbReference>
<dbReference type="Pfam" id="PF02823">
    <property type="entry name" value="ATP-synt_DE_N"/>
    <property type="match status" value="1"/>
</dbReference>
<evidence type="ECO:0000256" key="8">
    <source>
        <dbReference type="HAMAP-Rule" id="MF_00530"/>
    </source>
</evidence>
<feature type="domain" description="ATP synthase F1 complex delta/epsilon subunit N-terminal" evidence="9">
    <location>
        <begin position="3"/>
        <end position="79"/>
    </location>
</feature>
<evidence type="ECO:0000256" key="7">
    <source>
        <dbReference type="ARBA" id="ARBA00023310"/>
    </source>
</evidence>
<dbReference type="RefSeq" id="WP_013931608.1">
    <property type="nucleotide sequence ID" value="NC_015707.1"/>
</dbReference>